<comment type="caution">
    <text evidence="3">The sequence shown here is derived from an EMBL/GenBank/DDBJ whole genome shotgun (WGS) entry which is preliminary data.</text>
</comment>
<evidence type="ECO:0000256" key="2">
    <source>
        <dbReference type="SAM" id="Phobius"/>
    </source>
</evidence>
<proteinExistence type="predicted"/>
<name>A0A8J2JHP5_9HEXA</name>
<keyword evidence="2" id="KW-0472">Membrane</keyword>
<organism evidence="3 4">
    <name type="scientific">Allacma fusca</name>
    <dbReference type="NCBI Taxonomy" id="39272"/>
    <lineage>
        <taxon>Eukaryota</taxon>
        <taxon>Metazoa</taxon>
        <taxon>Ecdysozoa</taxon>
        <taxon>Arthropoda</taxon>
        <taxon>Hexapoda</taxon>
        <taxon>Collembola</taxon>
        <taxon>Symphypleona</taxon>
        <taxon>Sminthuridae</taxon>
        <taxon>Allacma</taxon>
    </lineage>
</organism>
<sequence>MDHQQASRWSFLDKFSPELFSFGFDPEILTLFWGLFRSGNDIIPTPRIIPSAPFRILVPFHATEGASALSVLHSGFTTGGIFFVATLGSYGVYFFLQSAREKFLKPGSDTELEGADNSGQLSPVTQHPIRPTTLNVGSRSVPHGSKHGFLSFPGLRRGKQLREIDLNLDDIEDMGDIQGEYFGPANIEDCLDDSAGSSDFQTPCA</sequence>
<keyword evidence="2" id="KW-1133">Transmembrane helix</keyword>
<gene>
    <name evidence="3" type="ORF">AFUS01_LOCUS8352</name>
</gene>
<accession>A0A8J2JHP5</accession>
<evidence type="ECO:0000313" key="3">
    <source>
        <dbReference type="EMBL" id="CAG7719002.1"/>
    </source>
</evidence>
<feature type="region of interest" description="Disordered" evidence="1">
    <location>
        <begin position="107"/>
        <end position="145"/>
    </location>
</feature>
<evidence type="ECO:0000256" key="1">
    <source>
        <dbReference type="SAM" id="MobiDB-lite"/>
    </source>
</evidence>
<evidence type="ECO:0000313" key="4">
    <source>
        <dbReference type="Proteomes" id="UP000708208"/>
    </source>
</evidence>
<keyword evidence="2" id="KW-0812">Transmembrane</keyword>
<protein>
    <submittedName>
        <fullName evidence="3">Uncharacterized protein</fullName>
    </submittedName>
</protein>
<reference evidence="3" key="1">
    <citation type="submission" date="2021-06" db="EMBL/GenBank/DDBJ databases">
        <authorList>
            <person name="Hodson N. C."/>
            <person name="Mongue J. A."/>
            <person name="Jaron S. K."/>
        </authorList>
    </citation>
    <scope>NUCLEOTIDE SEQUENCE</scope>
</reference>
<dbReference type="EMBL" id="CAJVCH010057878">
    <property type="protein sequence ID" value="CAG7719002.1"/>
    <property type="molecule type" value="Genomic_DNA"/>
</dbReference>
<keyword evidence="4" id="KW-1185">Reference proteome</keyword>
<dbReference type="AlphaFoldDB" id="A0A8J2JHP5"/>
<feature type="transmembrane region" description="Helical" evidence="2">
    <location>
        <begin position="76"/>
        <end position="96"/>
    </location>
</feature>
<dbReference type="Proteomes" id="UP000708208">
    <property type="component" value="Unassembled WGS sequence"/>
</dbReference>